<evidence type="ECO:0000313" key="1">
    <source>
        <dbReference type="EMBL" id="WOO40590.1"/>
    </source>
</evidence>
<dbReference type="InterPro" id="IPR052894">
    <property type="entry name" value="AsmA-related"/>
</dbReference>
<dbReference type="EMBL" id="CP136920">
    <property type="protein sequence ID" value="WOO40590.1"/>
    <property type="molecule type" value="Genomic_DNA"/>
</dbReference>
<protein>
    <submittedName>
        <fullName evidence="1">AsmA family protein</fullName>
    </submittedName>
</protein>
<reference evidence="1 2" key="1">
    <citation type="submission" date="2023-10" db="EMBL/GenBank/DDBJ databases">
        <title>Rubellicoccus peritrichatus gen. nov., sp. nov., isolated from an algae of coral reef tank.</title>
        <authorList>
            <person name="Luo J."/>
        </authorList>
    </citation>
    <scope>NUCLEOTIDE SEQUENCE [LARGE SCALE GENOMIC DNA]</scope>
    <source>
        <strain evidence="1 2">CR14</strain>
    </source>
</reference>
<organism evidence="1 2">
    <name type="scientific">Rubellicoccus peritrichatus</name>
    <dbReference type="NCBI Taxonomy" id="3080537"/>
    <lineage>
        <taxon>Bacteria</taxon>
        <taxon>Pseudomonadati</taxon>
        <taxon>Verrucomicrobiota</taxon>
        <taxon>Opitutia</taxon>
        <taxon>Puniceicoccales</taxon>
        <taxon>Cerasicoccaceae</taxon>
        <taxon>Rubellicoccus</taxon>
    </lineage>
</organism>
<dbReference type="PANTHER" id="PTHR30441">
    <property type="entry name" value="DUF748 DOMAIN-CONTAINING PROTEIN"/>
    <property type="match status" value="1"/>
</dbReference>
<proteinExistence type="predicted"/>
<sequence>MKKLLIGIGLVVVIAIAVCLIMLGSIASSVVKSAINTYGPQMTGTDVTVDSVSIQPYIGRGEISDLKVANPKGYSSPEAFTLESVSISLSPSSLLTDTIVINEITISKPVFAYERELLSSNISTLLDNIKTNTKKTDKAASEDAAADGDGTQKSFILKKVVVTGGVVNLGVLGQSSTVKLPEINLESVSPEGISAAEVTQKVLDIVLEKVMVAATKLAVNVATDPTGTAQGVTDAALGTASDVTKSVTGAVEGLFGGKKSDDEKKE</sequence>
<dbReference type="Proteomes" id="UP001304300">
    <property type="component" value="Chromosome"/>
</dbReference>
<evidence type="ECO:0000313" key="2">
    <source>
        <dbReference type="Proteomes" id="UP001304300"/>
    </source>
</evidence>
<dbReference type="AlphaFoldDB" id="A0AAQ3QV66"/>
<dbReference type="GO" id="GO:0005886">
    <property type="term" value="C:plasma membrane"/>
    <property type="evidence" value="ECO:0007669"/>
    <property type="project" value="TreeGrafter"/>
</dbReference>
<dbReference type="GO" id="GO:0090313">
    <property type="term" value="P:regulation of protein targeting to membrane"/>
    <property type="evidence" value="ECO:0007669"/>
    <property type="project" value="TreeGrafter"/>
</dbReference>
<keyword evidence="2" id="KW-1185">Reference proteome</keyword>
<dbReference type="PANTHER" id="PTHR30441:SF4">
    <property type="entry name" value="PROTEIN ASMA"/>
    <property type="match status" value="1"/>
</dbReference>
<dbReference type="RefSeq" id="WP_317832702.1">
    <property type="nucleotide sequence ID" value="NZ_CP136920.1"/>
</dbReference>
<dbReference type="Pfam" id="PF05359">
    <property type="entry name" value="DUF748"/>
    <property type="match status" value="1"/>
</dbReference>
<dbReference type="KEGG" id="puo:RZN69_18365"/>
<dbReference type="InterPro" id="IPR008023">
    <property type="entry name" value="DUF748"/>
</dbReference>
<accession>A0AAQ3QV66</accession>
<name>A0AAQ3QV66_9BACT</name>
<gene>
    <name evidence="1" type="ORF">RZN69_18365</name>
</gene>